<dbReference type="InterPro" id="IPR010400">
    <property type="entry name" value="PITH_dom"/>
</dbReference>
<reference evidence="4" key="1">
    <citation type="submission" date="2021-01" db="EMBL/GenBank/DDBJ databases">
        <authorList>
            <person name="Corre E."/>
            <person name="Pelletier E."/>
            <person name="Niang G."/>
            <person name="Scheremetjew M."/>
            <person name="Finn R."/>
            <person name="Kale V."/>
            <person name="Holt S."/>
            <person name="Cochrane G."/>
            <person name="Meng A."/>
            <person name="Brown T."/>
            <person name="Cohen L."/>
        </authorList>
    </citation>
    <scope>NUCLEOTIDE SEQUENCE</scope>
    <source>
        <strain evidence="4">CCMP1594</strain>
    </source>
</reference>
<dbReference type="EMBL" id="HBJA01084981">
    <property type="protein sequence ID" value="CAE0818432.1"/>
    <property type="molecule type" value="Transcribed_RNA"/>
</dbReference>
<dbReference type="PANTHER" id="PTHR12175">
    <property type="entry name" value="AD039 HT014 THIOREDOXIN FAMILY TRP26"/>
    <property type="match status" value="1"/>
</dbReference>
<evidence type="ECO:0000313" key="4">
    <source>
        <dbReference type="EMBL" id="CAE0818432.1"/>
    </source>
</evidence>
<dbReference type="InterPro" id="IPR045099">
    <property type="entry name" value="PITH1-like"/>
</dbReference>
<sequence>MACRQQHEDHGCGGHSHGGHDGGHGGHDHGNRYDDEAGAVKDSLYNVIDTPKVRAFNEHRHDACKDVIKPWHQKLDTEKYMSSDVDADLIIYIPFTEVVKLRSIVIIGGDNGEAPDKMRAFINREDVDFDRANNSVALQEWDLVENSQHGKLEYTTKYSKFSSVCSLTLHFPSNFGADISTIFFIGLRGETTRVTTKQVIMNTVYESAPNVKDHKVDDATSMDVSPGM</sequence>
<feature type="domain" description="PITH" evidence="3">
    <location>
        <begin position="33"/>
        <end position="207"/>
    </location>
</feature>
<dbReference type="InterPro" id="IPR037047">
    <property type="entry name" value="PITH_dom_sf"/>
</dbReference>
<protein>
    <recommendedName>
        <fullName evidence="3">PITH domain-containing protein</fullName>
    </recommendedName>
</protein>
<name>A0A7S4LBH9_9EUGL</name>
<comment type="similarity">
    <text evidence="1">Belongs to the PITHD1 family.</text>
</comment>
<evidence type="ECO:0000256" key="2">
    <source>
        <dbReference type="SAM" id="MobiDB-lite"/>
    </source>
</evidence>
<feature type="region of interest" description="Disordered" evidence="2">
    <location>
        <begin position="1"/>
        <end position="35"/>
    </location>
</feature>
<dbReference type="InterPro" id="IPR008979">
    <property type="entry name" value="Galactose-bd-like_sf"/>
</dbReference>
<dbReference type="Pfam" id="PF06201">
    <property type="entry name" value="PITH"/>
    <property type="match status" value="1"/>
</dbReference>
<evidence type="ECO:0000256" key="1">
    <source>
        <dbReference type="ARBA" id="ARBA00025788"/>
    </source>
</evidence>
<dbReference type="GO" id="GO:0005737">
    <property type="term" value="C:cytoplasm"/>
    <property type="evidence" value="ECO:0007669"/>
    <property type="project" value="UniProtKB-ARBA"/>
</dbReference>
<evidence type="ECO:0000259" key="3">
    <source>
        <dbReference type="PROSITE" id="PS51532"/>
    </source>
</evidence>
<organism evidence="4">
    <name type="scientific">Eutreptiella gymnastica</name>
    <dbReference type="NCBI Taxonomy" id="73025"/>
    <lineage>
        <taxon>Eukaryota</taxon>
        <taxon>Discoba</taxon>
        <taxon>Euglenozoa</taxon>
        <taxon>Euglenida</taxon>
        <taxon>Spirocuta</taxon>
        <taxon>Euglenophyceae</taxon>
        <taxon>Eutreptiales</taxon>
        <taxon>Eutreptiaceae</taxon>
        <taxon>Eutreptiella</taxon>
    </lineage>
</organism>
<accession>A0A7S4LBH9</accession>
<dbReference type="Gene3D" id="2.60.120.470">
    <property type="entry name" value="PITH domain"/>
    <property type="match status" value="1"/>
</dbReference>
<proteinExistence type="inferred from homology"/>
<dbReference type="SUPFAM" id="SSF49785">
    <property type="entry name" value="Galactose-binding domain-like"/>
    <property type="match status" value="1"/>
</dbReference>
<dbReference type="PROSITE" id="PS51532">
    <property type="entry name" value="PITH"/>
    <property type="match status" value="1"/>
</dbReference>
<dbReference type="AlphaFoldDB" id="A0A7S4LBH9"/>
<dbReference type="PANTHER" id="PTHR12175:SF1">
    <property type="entry name" value="PITH DOMAIN-CONTAINING PROTEIN 1"/>
    <property type="match status" value="1"/>
</dbReference>
<gene>
    <name evidence="4" type="ORF">EGYM00163_LOCUS29600</name>
</gene>